<feature type="region of interest" description="Disordered" evidence="5">
    <location>
        <begin position="1602"/>
        <end position="1634"/>
    </location>
</feature>
<organism evidence="8 9">
    <name type="scientific">Porphyromonas endodontalis (strain ATCC 35406 / DSM 24491 / JCM 8526 / CCUG 16442 / BCRC 14492 / NCTC 13058 / HG 370)</name>
    <name type="common">Bacteroides endodontalis</name>
    <dbReference type="NCBI Taxonomy" id="553175"/>
    <lineage>
        <taxon>Bacteria</taxon>
        <taxon>Pseudomonadati</taxon>
        <taxon>Bacteroidota</taxon>
        <taxon>Bacteroidia</taxon>
        <taxon>Bacteroidales</taxon>
        <taxon>Porphyromonadaceae</taxon>
        <taxon>Porphyromonas</taxon>
    </lineage>
</organism>
<name>C3JBU8_POREA</name>
<keyword evidence="9" id="KW-1185">Reference proteome</keyword>
<dbReference type="EMBL" id="ACNN01000026">
    <property type="protein sequence ID" value="EEN82512.1"/>
    <property type="molecule type" value="Genomic_DNA"/>
</dbReference>
<keyword evidence="2 6" id="KW-0812">Transmembrane</keyword>
<dbReference type="InterPro" id="IPR007452">
    <property type="entry name" value="TamB_C"/>
</dbReference>
<evidence type="ECO:0000313" key="8">
    <source>
        <dbReference type="EMBL" id="EEN82512.1"/>
    </source>
</evidence>
<comment type="caution">
    <text evidence="8">The sequence shown here is derived from an EMBL/GenBank/DDBJ whole genome shotgun (WGS) entry which is preliminary data.</text>
</comment>
<dbReference type="GO" id="GO:0009306">
    <property type="term" value="P:protein secretion"/>
    <property type="evidence" value="ECO:0007669"/>
    <property type="project" value="InterPro"/>
</dbReference>
<accession>C3JBU8</accession>
<dbReference type="PANTHER" id="PTHR36985:SF1">
    <property type="entry name" value="TRANSLOCATION AND ASSEMBLY MODULE SUBUNIT TAMB"/>
    <property type="match status" value="1"/>
</dbReference>
<evidence type="ECO:0000256" key="5">
    <source>
        <dbReference type="SAM" id="MobiDB-lite"/>
    </source>
</evidence>
<reference evidence="8 9" key="1">
    <citation type="submission" date="2009-04" db="EMBL/GenBank/DDBJ databases">
        <authorList>
            <person name="Sebastian Y."/>
            <person name="Madupu R."/>
            <person name="Durkin A.S."/>
            <person name="Torralba M."/>
            <person name="Methe B."/>
            <person name="Sutton G.G."/>
            <person name="Strausberg R.L."/>
            <person name="Nelson K.E."/>
        </authorList>
    </citation>
    <scope>NUCLEOTIDE SEQUENCE [LARGE SCALE GENOMIC DNA]</scope>
    <source>
        <strain evidence="9">ATCC 35406 / BCRC 14492 / JCM 8526 / NCTC 13058 / HG 370</strain>
    </source>
</reference>
<feature type="region of interest" description="Disordered" evidence="5">
    <location>
        <begin position="1"/>
        <end position="31"/>
    </location>
</feature>
<sequence length="1634" mass="179162">MEKEIKEATPIAETSERADAQVVSNENPQPLKSKRSKWKRVVVALLLAPFALIFLLISLLYLPPVQRGIARFAEQQVKKKTGIDLTIGDLGLRFPLTLSLRDIRAISPEGDTLVALSRLDTDIPLFPLFNGQIETPRLQAEGVSFCIPDSARTMIIGGGAQHLEIAAVAVNLSQQTVDAGALLLKDGGFSLYSVDTIKNPNPTPVKWKIAIDRIDLQRAKVDLTMPFDSLYVRADIDKGTMEGFSYDIEALRLEANRVSLRAKSGSYARDARLPSTPYVDYTHLFGYDMEVDGTNLVQQKTLLMAEVSHLSLREHSGARINDVSGSFFMQDGLIELEEMQLTTPYSRADGSLRIPLSIFIAKDTTAILRADLRAQLHPKDIFYFTTIDTHKLLGKQASLLDTPIALELKAEGTTEDLTLSRAYVSLPQMLSLELEGKLQHILSPKQLKGSIDFDLKTNSQAHRLLSFLDSSTAQRIAIPSGSRLRGKTRITPNSYALDALLTTAHDGMVTLKGAFSPKTMQYRADTEVKNLNISAFLPHDSIGIVDLNLHAMGNGFNFLSTRTIAELQLNLHHLSYKQFDLDSVDLVATMRKGEFQAHTKSLNQGALLSFDLAGAIQQGSLVGTIHAQIDTVALHTIGISDTPLAFGVGLQGNFSTNLSDRHSIQLVARDLFVHLDDGRYGYDSLSLRALVSPDTTTASFVAGDLYLDAYIGAGMSTLGSTSQQITEYIPQLLSDSIQPEALSKMLDLLPPIGIELVMGQQNPISNILRETKTYFSSANVMLTNTPREGLDLEATIQDLRQDTLRIDNVYASITSETGHSRTTLSESVYQSLKGFTWSDAQPIRYDQVANTREGAEKYLRLDLRVNKKKYRAQPPFSVYLHAISDLRTLDLDANYTGLGQGDYALSAILFKNANGIGISFKDKPIVLAGYRLHANPQNALFYNFGNSNVHSSLQLRSDNNAELSLTSQENDASPFSSLYLNISQLELRDINHFFGMESLEGNTFADITIERNPKTGIPSATGDVSINNLGYDKTNIGHIGMALFYEPRDNSSHYVTTQVNYNGKLAFSAEGTYSPRNEASPIDMTANVAGFPLSLANPFIGAKNAALDGTIDGSLSIRGTTNNMLFNGLITPHEASFFLPLVGNKFAIDTPPIKFHDSKLIFEDVNLRAQGKKQSFSINGYLTLLGRQALTTDLQIVGNEVELIDSKASRGQMLYGKLLTSGNINVKGHITHPKVRGKLDVLGGTNITYVYSQAEAKATDKLAGVVEFTDFTDTLSRADDEARNKVSLGGMDVVLDLHIDPAVRVGVDLSADHQDHVYVQGGGDFRFTYPPYGEMSLMGQYNLSGGGDVRYAFPVVGRKIFAIDPSSNISWSGNVMNPHIDFKATQRVRASVVEGGKPRNVNFDVQIVAKDQLENINLAFDVSAPEDLGIQGQLSSMSAEERGKQAVGLMVSGTFLASESSKTTPQQLLSGLAVSELNSLTGKVLEGTDFNVGMELHDAAEAGSAYTDYTYSFSKRLFNDRLSVTIGGKVSTGKIPTNHEQTFIDNFNLEYRLDKAGSMYLKGFHKRNSDNLIEGLVTETGLGFIIRKKFSRLVDIFRKQMPSIPPNGKAQEQNTLIAPAPKESEKPVSHDEEK</sequence>
<protein>
    <recommendedName>
        <fullName evidence="7">Translocation and assembly module TamB C-terminal domain-containing protein</fullName>
    </recommendedName>
</protein>
<proteinExistence type="predicted"/>
<feature type="compositionally biased region" description="Basic and acidic residues" evidence="5">
    <location>
        <begin position="1622"/>
        <end position="1634"/>
    </location>
</feature>
<keyword evidence="4 6" id="KW-0472">Membrane</keyword>
<evidence type="ECO:0000256" key="2">
    <source>
        <dbReference type="ARBA" id="ARBA00022692"/>
    </source>
</evidence>
<evidence type="ECO:0000256" key="4">
    <source>
        <dbReference type="ARBA" id="ARBA00023136"/>
    </source>
</evidence>
<gene>
    <name evidence="8" type="ORF">POREN0001_1834</name>
</gene>
<evidence type="ECO:0000259" key="7">
    <source>
        <dbReference type="Pfam" id="PF04357"/>
    </source>
</evidence>
<evidence type="ECO:0000256" key="3">
    <source>
        <dbReference type="ARBA" id="ARBA00022989"/>
    </source>
</evidence>
<dbReference type="GeneID" id="93365977"/>
<dbReference type="RefSeq" id="WP_004334353.1">
    <property type="nucleotide sequence ID" value="NZ_ACNN01000026.1"/>
</dbReference>
<evidence type="ECO:0000256" key="1">
    <source>
        <dbReference type="ARBA" id="ARBA00004167"/>
    </source>
</evidence>
<comment type="subcellular location">
    <subcellularLocation>
        <location evidence="1">Membrane</location>
        <topology evidence="1">Single-pass membrane protein</topology>
    </subcellularLocation>
</comment>
<evidence type="ECO:0000256" key="6">
    <source>
        <dbReference type="SAM" id="Phobius"/>
    </source>
</evidence>
<keyword evidence="3 6" id="KW-1133">Transmembrane helix</keyword>
<feature type="transmembrane region" description="Helical" evidence="6">
    <location>
        <begin position="41"/>
        <end position="62"/>
    </location>
</feature>
<dbReference type="Pfam" id="PF04357">
    <property type="entry name" value="TamB"/>
    <property type="match status" value="1"/>
</dbReference>
<evidence type="ECO:0000313" key="9">
    <source>
        <dbReference type="Proteomes" id="UP000004295"/>
    </source>
</evidence>
<feature type="domain" description="Translocation and assembly module TamB C-terminal" evidence="7">
    <location>
        <begin position="1167"/>
        <end position="1574"/>
    </location>
</feature>
<dbReference type="STRING" id="553175.POREN0001_1834"/>
<dbReference type="eggNOG" id="COG2911">
    <property type="taxonomic scope" value="Bacteria"/>
</dbReference>
<dbReference type="Proteomes" id="UP000004295">
    <property type="component" value="Unassembled WGS sequence"/>
</dbReference>
<dbReference type="PANTHER" id="PTHR36985">
    <property type="entry name" value="TRANSLOCATION AND ASSEMBLY MODULE SUBUNIT TAMB"/>
    <property type="match status" value="1"/>
</dbReference>
<dbReference type="GO" id="GO:0005886">
    <property type="term" value="C:plasma membrane"/>
    <property type="evidence" value="ECO:0007669"/>
    <property type="project" value="InterPro"/>
</dbReference>